<dbReference type="SUPFAM" id="SSF158472">
    <property type="entry name" value="HAMP domain-like"/>
    <property type="match status" value="1"/>
</dbReference>
<dbReference type="SUPFAM" id="SSF55073">
    <property type="entry name" value="Nucleotide cyclase"/>
    <property type="match status" value="1"/>
</dbReference>
<dbReference type="PANTHER" id="PTHR46663:SF3">
    <property type="entry name" value="SLL0267 PROTEIN"/>
    <property type="match status" value="1"/>
</dbReference>
<keyword evidence="1" id="KW-0812">Transmembrane</keyword>
<accession>A0A1W9KYK1</accession>
<dbReference type="Pfam" id="PF00990">
    <property type="entry name" value="GGDEF"/>
    <property type="match status" value="1"/>
</dbReference>
<dbReference type="Gene3D" id="3.30.70.270">
    <property type="match status" value="1"/>
</dbReference>
<dbReference type="GO" id="GO:0016020">
    <property type="term" value="C:membrane"/>
    <property type="evidence" value="ECO:0007669"/>
    <property type="project" value="InterPro"/>
</dbReference>
<dbReference type="CDD" id="cd18773">
    <property type="entry name" value="PDC1_HK_sensor"/>
    <property type="match status" value="1"/>
</dbReference>
<protein>
    <recommendedName>
        <fullName evidence="6">Diguanylate cyclase</fullName>
    </recommendedName>
</protein>
<dbReference type="FunFam" id="3.30.70.270:FF:000001">
    <property type="entry name" value="Diguanylate cyclase domain protein"/>
    <property type="match status" value="1"/>
</dbReference>
<dbReference type="InterPro" id="IPR052163">
    <property type="entry name" value="DGC-Regulatory_Protein"/>
</dbReference>
<dbReference type="Pfam" id="PF00672">
    <property type="entry name" value="HAMP"/>
    <property type="match status" value="1"/>
</dbReference>
<dbReference type="Gene3D" id="3.30.450.20">
    <property type="entry name" value="PAS domain"/>
    <property type="match status" value="1"/>
</dbReference>
<dbReference type="InterPro" id="IPR043128">
    <property type="entry name" value="Rev_trsase/Diguanyl_cyclase"/>
</dbReference>
<gene>
    <name evidence="4" type="ORF">BWK72_00805</name>
</gene>
<dbReference type="AlphaFoldDB" id="A0A1W9KYK1"/>
<feature type="domain" description="GGDEF" evidence="3">
    <location>
        <begin position="438"/>
        <end position="571"/>
    </location>
</feature>
<dbReference type="SUPFAM" id="SSF103190">
    <property type="entry name" value="Sensory domain-like"/>
    <property type="match status" value="1"/>
</dbReference>
<proteinExistence type="predicted"/>
<name>A0A1W9KYK1_9BURK</name>
<dbReference type="PROSITE" id="PS50885">
    <property type="entry name" value="HAMP"/>
    <property type="match status" value="1"/>
</dbReference>
<dbReference type="GO" id="GO:0007165">
    <property type="term" value="P:signal transduction"/>
    <property type="evidence" value="ECO:0007669"/>
    <property type="project" value="InterPro"/>
</dbReference>
<feature type="domain" description="HAMP" evidence="2">
    <location>
        <begin position="343"/>
        <end position="395"/>
    </location>
</feature>
<dbReference type="NCBIfam" id="TIGR00254">
    <property type="entry name" value="GGDEF"/>
    <property type="match status" value="1"/>
</dbReference>
<comment type="caution">
    <text evidence="4">The sequence shown here is derived from an EMBL/GenBank/DDBJ whole genome shotgun (WGS) entry which is preliminary data.</text>
</comment>
<dbReference type="CDD" id="cd06225">
    <property type="entry name" value="HAMP"/>
    <property type="match status" value="1"/>
</dbReference>
<dbReference type="PROSITE" id="PS50887">
    <property type="entry name" value="GGDEF"/>
    <property type="match status" value="1"/>
</dbReference>
<reference evidence="4 5" key="1">
    <citation type="submission" date="2017-01" db="EMBL/GenBank/DDBJ databases">
        <title>Novel large sulfur bacteria in the metagenomes of groundwater-fed chemosynthetic microbial mats in the Lake Huron basin.</title>
        <authorList>
            <person name="Sharrar A.M."/>
            <person name="Flood B.E."/>
            <person name="Bailey J.V."/>
            <person name="Jones D.S."/>
            <person name="Biddanda B."/>
            <person name="Ruberg S.A."/>
            <person name="Marcus D.N."/>
            <person name="Dick G.J."/>
        </authorList>
    </citation>
    <scope>NUCLEOTIDE SEQUENCE [LARGE SCALE GENOMIC DNA]</scope>
    <source>
        <strain evidence="4">A7</strain>
    </source>
</reference>
<organism evidence="4 5">
    <name type="scientific">Rhodoferax ferrireducens</name>
    <dbReference type="NCBI Taxonomy" id="192843"/>
    <lineage>
        <taxon>Bacteria</taxon>
        <taxon>Pseudomonadati</taxon>
        <taxon>Pseudomonadota</taxon>
        <taxon>Betaproteobacteria</taxon>
        <taxon>Burkholderiales</taxon>
        <taxon>Comamonadaceae</taxon>
        <taxon>Rhodoferax</taxon>
    </lineage>
</organism>
<dbReference type="Gene3D" id="6.10.340.10">
    <property type="match status" value="1"/>
</dbReference>
<evidence type="ECO:0008006" key="6">
    <source>
        <dbReference type="Google" id="ProtNLM"/>
    </source>
</evidence>
<keyword evidence="1" id="KW-1133">Transmembrane helix</keyword>
<sequence length="572" mass="63155">MRWGLAARFGSVLALVSLLTTGMTGLYAYQISRDLLVQAAKDELMNATQAVARRIQEIRLDISRDLLLLARHPASQALLLQPPSQTARHADELATLFKLLMTANPGFFQLRLISAADYGLERVRVDRHNDQLLMVQGDELQEKSHYPYVSDTLKLPADSTYLSRIVINHERGAHAGLGQPTAQLASPVVNAQGQAIGVIVINIDLKGNFARLTADLPAEFQLFLANQQGDFLIHPDSSKTFGFDAGRRVLMQDEFPATQALVEGRATQVLLETNDGAHADVPMVAAFISSQVKIANSEAALHLGLAQPRSSVLKRSEALGQTILQIAGALGLLGFALALLLARWITRPINSMSTAVARFSTEQPIVSLPVNRQDEIGQLARSFDQMQQQIRQQFTELQANRQELEHLARMDALTGLPNRRLFMERLDNALERAQRTHNPLAVMFIDMDHFKAINDRWGHDAGDAALQWVANQLLANTRKTDTVARLGGDEFVVLLDSPVAIDQLATIAQKLIDSMREPWFFEGHLCSIELSMGISLYPQDGDTVDALLSSADSAMYRVKSASRNDFGFALQR</sequence>
<dbReference type="Pfam" id="PF21623">
    <property type="entry name" value="HK_sensor_dom_bact"/>
    <property type="match status" value="1"/>
</dbReference>
<evidence type="ECO:0000256" key="1">
    <source>
        <dbReference type="SAM" id="Phobius"/>
    </source>
</evidence>
<evidence type="ECO:0000259" key="2">
    <source>
        <dbReference type="PROSITE" id="PS50885"/>
    </source>
</evidence>
<dbReference type="EMBL" id="MTEI01000001">
    <property type="protein sequence ID" value="OQW89821.1"/>
    <property type="molecule type" value="Genomic_DNA"/>
</dbReference>
<dbReference type="GO" id="GO:0003824">
    <property type="term" value="F:catalytic activity"/>
    <property type="evidence" value="ECO:0007669"/>
    <property type="project" value="UniProtKB-ARBA"/>
</dbReference>
<dbReference type="SMART" id="SM00267">
    <property type="entry name" value="GGDEF"/>
    <property type="match status" value="1"/>
</dbReference>
<dbReference type="CDD" id="cd01949">
    <property type="entry name" value="GGDEF"/>
    <property type="match status" value="1"/>
</dbReference>
<evidence type="ECO:0000313" key="5">
    <source>
        <dbReference type="Proteomes" id="UP000192505"/>
    </source>
</evidence>
<dbReference type="InterPro" id="IPR003660">
    <property type="entry name" value="HAMP_dom"/>
</dbReference>
<dbReference type="InterPro" id="IPR000160">
    <property type="entry name" value="GGDEF_dom"/>
</dbReference>
<dbReference type="SMART" id="SM00304">
    <property type="entry name" value="HAMP"/>
    <property type="match status" value="1"/>
</dbReference>
<dbReference type="PANTHER" id="PTHR46663">
    <property type="entry name" value="DIGUANYLATE CYCLASE DGCT-RELATED"/>
    <property type="match status" value="1"/>
</dbReference>
<feature type="transmembrane region" description="Helical" evidence="1">
    <location>
        <begin position="323"/>
        <end position="342"/>
    </location>
</feature>
<dbReference type="InterPro" id="IPR029787">
    <property type="entry name" value="Nucleotide_cyclase"/>
</dbReference>
<keyword evidence="1" id="KW-0472">Membrane</keyword>
<dbReference type="InterPro" id="IPR029151">
    <property type="entry name" value="Sensor-like_sf"/>
</dbReference>
<evidence type="ECO:0000313" key="4">
    <source>
        <dbReference type="EMBL" id="OQW89821.1"/>
    </source>
</evidence>
<dbReference type="InterPro" id="IPR048760">
    <property type="entry name" value="VP0354-like_sensor_dom"/>
</dbReference>
<evidence type="ECO:0000259" key="3">
    <source>
        <dbReference type="PROSITE" id="PS50887"/>
    </source>
</evidence>
<dbReference type="Proteomes" id="UP000192505">
    <property type="component" value="Unassembled WGS sequence"/>
</dbReference>